<name>A0A0G4ISC1_PLABS</name>
<dbReference type="Proteomes" id="UP000290189">
    <property type="component" value="Unassembled WGS sequence"/>
</dbReference>
<evidence type="ECO:0000313" key="6">
    <source>
        <dbReference type="EMBL" id="CEO98069.1"/>
    </source>
</evidence>
<feature type="compositionally biased region" description="Low complexity" evidence="4">
    <location>
        <begin position="228"/>
        <end position="246"/>
    </location>
</feature>
<evidence type="ECO:0000256" key="1">
    <source>
        <dbReference type="ARBA" id="ARBA00007682"/>
    </source>
</evidence>
<dbReference type="Pfam" id="PF04153">
    <property type="entry name" value="NOT2_3_5_C"/>
    <property type="match status" value="1"/>
</dbReference>
<keyword evidence="2" id="KW-0805">Transcription regulation</keyword>
<dbReference type="InterPro" id="IPR038635">
    <property type="entry name" value="CCR4-NOT_su2/3/5_C_sf"/>
</dbReference>
<dbReference type="EMBL" id="OVEO01000005">
    <property type="protein sequence ID" value="SPQ96111.1"/>
    <property type="molecule type" value="Genomic_DNA"/>
</dbReference>
<evidence type="ECO:0000256" key="3">
    <source>
        <dbReference type="ARBA" id="ARBA00023163"/>
    </source>
</evidence>
<keyword evidence="3" id="KW-0804">Transcription</keyword>
<feature type="compositionally biased region" description="Low complexity" evidence="4">
    <location>
        <begin position="253"/>
        <end position="262"/>
    </location>
</feature>
<dbReference type="OrthoDB" id="25391at2759"/>
<keyword evidence="8" id="KW-1185">Reference proteome</keyword>
<geneLocation type="mitochondrion" evidence="7"/>
<organism evidence="6 8">
    <name type="scientific">Plasmodiophora brassicae</name>
    <name type="common">Clubroot disease agent</name>
    <dbReference type="NCBI Taxonomy" id="37360"/>
    <lineage>
        <taxon>Eukaryota</taxon>
        <taxon>Sar</taxon>
        <taxon>Rhizaria</taxon>
        <taxon>Endomyxa</taxon>
        <taxon>Phytomyxea</taxon>
        <taxon>Plasmodiophorida</taxon>
        <taxon>Plasmodiophoridae</taxon>
        <taxon>Plasmodiophora</taxon>
    </lineage>
</organism>
<evidence type="ECO:0000256" key="4">
    <source>
        <dbReference type="SAM" id="MobiDB-lite"/>
    </source>
</evidence>
<proteinExistence type="inferred from homology"/>
<dbReference type="Gene3D" id="2.30.30.1020">
    <property type="entry name" value="CCR4-NOT complex subunit 2/3/5, C-terminal domain"/>
    <property type="match status" value="1"/>
</dbReference>
<reference evidence="6 8" key="1">
    <citation type="submission" date="2015-02" db="EMBL/GenBank/DDBJ databases">
        <authorList>
            <person name="Chooi Y.-H."/>
        </authorList>
    </citation>
    <scope>NUCLEOTIDE SEQUENCE [LARGE SCALE GENOMIC DNA]</scope>
    <source>
        <strain evidence="6">E3</strain>
    </source>
</reference>
<dbReference type="STRING" id="37360.A0A0G4ISC1"/>
<dbReference type="InterPro" id="IPR007282">
    <property type="entry name" value="NOT2/3/5_C"/>
</dbReference>
<dbReference type="PANTHER" id="PTHR23326">
    <property type="entry name" value="CCR4 NOT-RELATED"/>
    <property type="match status" value="1"/>
</dbReference>
<keyword evidence="7" id="KW-0496">Mitochondrion</keyword>
<accession>A0A0G4ISC1</accession>
<evidence type="ECO:0000313" key="7">
    <source>
        <dbReference type="EMBL" id="SPQ96111.1"/>
    </source>
</evidence>
<evidence type="ECO:0000313" key="9">
    <source>
        <dbReference type="Proteomes" id="UP000290189"/>
    </source>
</evidence>
<comment type="similarity">
    <text evidence="1">Belongs to the CNOT2/3/5 family.</text>
</comment>
<dbReference type="AlphaFoldDB" id="A0A0G4ISC1"/>
<evidence type="ECO:0000256" key="2">
    <source>
        <dbReference type="ARBA" id="ARBA00023015"/>
    </source>
</evidence>
<dbReference type="EMBL" id="CDSF01000082">
    <property type="protein sequence ID" value="CEO98069.1"/>
    <property type="molecule type" value="Genomic_DNA"/>
</dbReference>
<feature type="domain" description="NOT2/NOT3/NOT5 C-terminal" evidence="5">
    <location>
        <begin position="304"/>
        <end position="411"/>
    </location>
</feature>
<protein>
    <recommendedName>
        <fullName evidence="5">NOT2/NOT3/NOT5 C-terminal domain-containing protein</fullName>
    </recommendedName>
</protein>
<feature type="region of interest" description="Disordered" evidence="4">
    <location>
        <begin position="223"/>
        <end position="262"/>
    </location>
</feature>
<evidence type="ECO:0000259" key="5">
    <source>
        <dbReference type="Pfam" id="PF04153"/>
    </source>
</evidence>
<gene>
    <name evidence="6" type="ORF">PBRA_006183</name>
    <name evidence="7" type="ORF">PLBR_LOCUS3326</name>
</gene>
<dbReference type="GO" id="GO:0030015">
    <property type="term" value="C:CCR4-NOT core complex"/>
    <property type="evidence" value="ECO:0007669"/>
    <property type="project" value="InterPro"/>
</dbReference>
<dbReference type="GO" id="GO:0006355">
    <property type="term" value="P:regulation of DNA-templated transcription"/>
    <property type="evidence" value="ECO:0007669"/>
    <property type="project" value="InterPro"/>
</dbReference>
<reference evidence="7 9" key="2">
    <citation type="submission" date="2018-03" db="EMBL/GenBank/DDBJ databases">
        <authorList>
            <person name="Fogelqvist J."/>
        </authorList>
    </citation>
    <scope>NUCLEOTIDE SEQUENCE [LARGE SCALE GENOMIC DNA]</scope>
</reference>
<evidence type="ECO:0000313" key="8">
    <source>
        <dbReference type="Proteomes" id="UP000039324"/>
    </source>
</evidence>
<dbReference type="InterPro" id="IPR040168">
    <property type="entry name" value="Not2/3/5"/>
</dbReference>
<dbReference type="Proteomes" id="UP000039324">
    <property type="component" value="Unassembled WGS sequence"/>
</dbReference>
<sequence>MTSRDFILASAARQAQQQQMLQQQQQQQQQQQPQQQSAAYGMLGLSSVDNGYAAYGARLGAPMPSMRSFNGMRHDDRSAPSMPNHSFALSSDASALSHLNEYGDINDVYSLPLGYGGASQRDMAILSKGAGHMLPHAHAQPRIDNVPVFDMSEDFPALGSTTSKSSSALNGTTSATARNLQAPQHYGPQPGLIIRNNEVEFPALGSTVGDRIGDSRGIGYASMVSHAQQQQQQQQHQQQQQQSPEQQPAPIGSSAARSSSKSKFGLQGLLGVIRMTDPDRNTLALGTDLTTLGLNLNSADVLYPTFASPWADAPSRREPDYILPYCYYRQPPALKTSHFSKFQLETLFYVFYNMPKDMLQVFAAKELYAREWKYHPELKLWFARPSDVAMAQLGYAAGTYVYFDTSTWERRVYPREHSDALTFMSDEEITMM</sequence>